<evidence type="ECO:0000313" key="3">
    <source>
        <dbReference type="Proteomes" id="UP000191672"/>
    </source>
</evidence>
<dbReference type="AlphaFoldDB" id="A0A1V6QN69"/>
<evidence type="ECO:0000256" key="1">
    <source>
        <dbReference type="SAM" id="MobiDB-lite"/>
    </source>
</evidence>
<name>A0A1V6QN69_9EURO</name>
<gene>
    <name evidence="2" type="ORF">PENANT_c001G02169</name>
</gene>
<proteinExistence type="predicted"/>
<dbReference type="Proteomes" id="UP000191672">
    <property type="component" value="Unassembled WGS sequence"/>
</dbReference>
<comment type="caution">
    <text evidence="2">The sequence shown here is derived from an EMBL/GenBank/DDBJ whole genome shotgun (WGS) entry which is preliminary data.</text>
</comment>
<protein>
    <submittedName>
        <fullName evidence="2">Uncharacterized protein</fullName>
    </submittedName>
</protein>
<dbReference type="EMBL" id="MDYN01000001">
    <property type="protein sequence ID" value="OQD90427.1"/>
    <property type="molecule type" value="Genomic_DNA"/>
</dbReference>
<reference evidence="3" key="1">
    <citation type="journal article" date="2017" name="Nat. Microbiol.">
        <title>Global analysis of biosynthetic gene clusters reveals vast potential of secondary metabolite production in Penicillium species.</title>
        <authorList>
            <person name="Nielsen J.C."/>
            <person name="Grijseels S."/>
            <person name="Prigent S."/>
            <person name="Ji B."/>
            <person name="Dainat J."/>
            <person name="Nielsen K.F."/>
            <person name="Frisvad J.C."/>
            <person name="Workman M."/>
            <person name="Nielsen J."/>
        </authorList>
    </citation>
    <scope>NUCLEOTIDE SEQUENCE [LARGE SCALE GENOMIC DNA]</scope>
    <source>
        <strain evidence="3">IBT 31811</strain>
    </source>
</reference>
<keyword evidence="3" id="KW-1185">Reference proteome</keyword>
<organism evidence="2 3">
    <name type="scientific">Penicillium antarcticum</name>
    <dbReference type="NCBI Taxonomy" id="416450"/>
    <lineage>
        <taxon>Eukaryota</taxon>
        <taxon>Fungi</taxon>
        <taxon>Dikarya</taxon>
        <taxon>Ascomycota</taxon>
        <taxon>Pezizomycotina</taxon>
        <taxon>Eurotiomycetes</taxon>
        <taxon>Eurotiomycetidae</taxon>
        <taxon>Eurotiales</taxon>
        <taxon>Aspergillaceae</taxon>
        <taxon>Penicillium</taxon>
    </lineage>
</organism>
<evidence type="ECO:0000313" key="2">
    <source>
        <dbReference type="EMBL" id="OQD90427.1"/>
    </source>
</evidence>
<accession>A0A1V6QN69</accession>
<feature type="region of interest" description="Disordered" evidence="1">
    <location>
        <begin position="41"/>
        <end position="67"/>
    </location>
</feature>
<sequence length="67" mass="7038">MVELIADGLNTGLVERAACGVVVIRITGNTTSLLSGSLAGFSQTDPPSYKDRESSYEKPYLQSSGVS</sequence>